<evidence type="ECO:0000313" key="2">
    <source>
        <dbReference type="EMBL" id="GAI70754.1"/>
    </source>
</evidence>
<feature type="region of interest" description="Disordered" evidence="1">
    <location>
        <begin position="1"/>
        <end position="32"/>
    </location>
</feature>
<comment type="caution">
    <text evidence="2">The sequence shown here is derived from an EMBL/GenBank/DDBJ whole genome shotgun (WGS) entry which is preliminary data.</text>
</comment>
<name>X1SSE6_9ZZZZ</name>
<proteinExistence type="predicted"/>
<sequence>PGPPPPGETARGAGSGNPENPGEKAGPPGFLY</sequence>
<evidence type="ECO:0000256" key="1">
    <source>
        <dbReference type="SAM" id="MobiDB-lite"/>
    </source>
</evidence>
<organism evidence="2">
    <name type="scientific">marine sediment metagenome</name>
    <dbReference type="NCBI Taxonomy" id="412755"/>
    <lineage>
        <taxon>unclassified sequences</taxon>
        <taxon>metagenomes</taxon>
        <taxon>ecological metagenomes</taxon>
    </lineage>
</organism>
<protein>
    <submittedName>
        <fullName evidence="2">Uncharacterized protein</fullName>
    </submittedName>
</protein>
<dbReference type="AlphaFoldDB" id="X1SSE6"/>
<dbReference type="EMBL" id="BARW01002370">
    <property type="protein sequence ID" value="GAI70754.1"/>
    <property type="molecule type" value="Genomic_DNA"/>
</dbReference>
<accession>X1SSE6</accession>
<reference evidence="2" key="1">
    <citation type="journal article" date="2014" name="Front. Microbiol.">
        <title>High frequency of phylogenetically diverse reductive dehalogenase-homologous genes in deep subseafloor sedimentary metagenomes.</title>
        <authorList>
            <person name="Kawai M."/>
            <person name="Futagami T."/>
            <person name="Toyoda A."/>
            <person name="Takaki Y."/>
            <person name="Nishi S."/>
            <person name="Hori S."/>
            <person name="Arai W."/>
            <person name="Tsubouchi T."/>
            <person name="Morono Y."/>
            <person name="Uchiyama I."/>
            <person name="Ito T."/>
            <person name="Fujiyama A."/>
            <person name="Inagaki F."/>
            <person name="Takami H."/>
        </authorList>
    </citation>
    <scope>NUCLEOTIDE SEQUENCE</scope>
    <source>
        <strain evidence="2">Expedition CK06-06</strain>
    </source>
</reference>
<gene>
    <name evidence="2" type="ORF">S12H4_06668</name>
</gene>
<feature type="non-terminal residue" evidence="2">
    <location>
        <position position="1"/>
    </location>
</feature>